<dbReference type="Proteomes" id="UP000285906">
    <property type="component" value="Unassembled WGS sequence"/>
</dbReference>
<evidence type="ECO:0000256" key="5">
    <source>
        <dbReference type="ARBA" id="ARBA00022898"/>
    </source>
</evidence>
<evidence type="ECO:0000256" key="3">
    <source>
        <dbReference type="ARBA" id="ARBA00022576"/>
    </source>
</evidence>
<reference evidence="10" key="3">
    <citation type="journal article" date="2019" name="Int. J. Syst. Evol. Microbiol.">
        <title>The Global Catalogue of Microorganisms (GCM) 10K type strain sequencing project: providing services to taxonomists for standard genome sequencing and annotation.</title>
        <authorList>
            <consortium name="The Broad Institute Genomics Platform"/>
            <consortium name="The Broad Institute Genome Sequencing Center for Infectious Disease"/>
            <person name="Wu L."/>
            <person name="Ma J."/>
        </authorList>
    </citation>
    <scope>NUCLEOTIDE SEQUENCE [LARGE SCALE GENOMIC DNA]</scope>
    <source>
        <strain evidence="10">CCM 8490</strain>
    </source>
</reference>
<keyword evidence="3 8" id="KW-0032">Aminotransferase</keyword>
<dbReference type="InterPro" id="IPR015422">
    <property type="entry name" value="PyrdxlP-dep_Trfase_small"/>
</dbReference>
<evidence type="ECO:0000313" key="10">
    <source>
        <dbReference type="Proteomes" id="UP000658202"/>
    </source>
</evidence>
<accession>A0A420CM39</accession>
<reference evidence="7" key="4">
    <citation type="submission" date="2024-05" db="EMBL/GenBank/DDBJ databases">
        <authorList>
            <person name="Sun Q."/>
            <person name="Sedlacek I."/>
        </authorList>
    </citation>
    <scope>NUCLEOTIDE SEQUENCE</scope>
    <source>
        <strain evidence="7">CCM 8490</strain>
    </source>
</reference>
<dbReference type="InterPro" id="IPR015421">
    <property type="entry name" value="PyrdxlP-dep_Trfase_major"/>
</dbReference>
<dbReference type="EMBL" id="BMCW01000009">
    <property type="protein sequence ID" value="GGG66507.1"/>
    <property type="molecule type" value="Genomic_DNA"/>
</dbReference>
<dbReference type="PANTHER" id="PTHR46383:SF1">
    <property type="entry name" value="ASPARTATE AMINOTRANSFERASE"/>
    <property type="match status" value="1"/>
</dbReference>
<comment type="similarity">
    <text evidence="2">Belongs to the class-I pyridoxal-phosphate-dependent aminotransferase family.</text>
</comment>
<evidence type="ECO:0000256" key="4">
    <source>
        <dbReference type="ARBA" id="ARBA00022679"/>
    </source>
</evidence>
<dbReference type="InterPro" id="IPR050596">
    <property type="entry name" value="AspAT/PAT-like"/>
</dbReference>
<dbReference type="Gene3D" id="3.40.640.10">
    <property type="entry name" value="Type I PLP-dependent aspartate aminotransferase-like (Major domain)"/>
    <property type="match status" value="1"/>
</dbReference>
<evidence type="ECO:0000259" key="6">
    <source>
        <dbReference type="Pfam" id="PF00155"/>
    </source>
</evidence>
<feature type="domain" description="Aminotransferase class I/classII large" evidence="6">
    <location>
        <begin position="45"/>
        <end position="415"/>
    </location>
</feature>
<dbReference type="PANTHER" id="PTHR46383">
    <property type="entry name" value="ASPARTATE AMINOTRANSFERASE"/>
    <property type="match status" value="1"/>
</dbReference>
<reference evidence="8 9" key="2">
    <citation type="submission" date="2018-09" db="EMBL/GenBank/DDBJ databases">
        <title>Genomic Encyclopedia of Archaeal and Bacterial Type Strains, Phase II (KMG-II): from individual species to whole genera.</title>
        <authorList>
            <person name="Goeker M."/>
        </authorList>
    </citation>
    <scope>NUCLEOTIDE SEQUENCE [LARGE SCALE GENOMIC DNA]</scope>
    <source>
        <strain evidence="8 9">DSM 27620</strain>
    </source>
</reference>
<dbReference type="SUPFAM" id="SSF53383">
    <property type="entry name" value="PLP-dependent transferases"/>
    <property type="match status" value="1"/>
</dbReference>
<keyword evidence="5" id="KW-0663">Pyridoxal phosphate</keyword>
<dbReference type="InterPro" id="IPR004839">
    <property type="entry name" value="Aminotransferase_I/II_large"/>
</dbReference>
<dbReference type="CDD" id="cd00609">
    <property type="entry name" value="AAT_like"/>
    <property type="match status" value="1"/>
</dbReference>
<name>A0A420CM39_9FLAO</name>
<dbReference type="GO" id="GO:0008483">
    <property type="term" value="F:transaminase activity"/>
    <property type="evidence" value="ECO:0007669"/>
    <property type="project" value="UniProtKB-KW"/>
</dbReference>
<dbReference type="GO" id="GO:0030170">
    <property type="term" value="F:pyridoxal phosphate binding"/>
    <property type="evidence" value="ECO:0007669"/>
    <property type="project" value="InterPro"/>
</dbReference>
<dbReference type="EMBL" id="RAQH01000011">
    <property type="protein sequence ID" value="RKE79610.1"/>
    <property type="molecule type" value="Genomic_DNA"/>
</dbReference>
<protein>
    <submittedName>
        <fullName evidence="7 8">Aminotransferase</fullName>
    </submittedName>
</protein>
<organism evidence="8 9">
    <name type="scientific">Epilithonimonas arachidiradicis</name>
    <dbReference type="NCBI Taxonomy" id="1617282"/>
    <lineage>
        <taxon>Bacteria</taxon>
        <taxon>Pseudomonadati</taxon>
        <taxon>Bacteroidota</taxon>
        <taxon>Flavobacteriia</taxon>
        <taxon>Flavobacteriales</taxon>
        <taxon>Weeksellaceae</taxon>
        <taxon>Chryseobacterium group</taxon>
        <taxon>Epilithonimonas</taxon>
    </lineage>
</organism>
<dbReference type="Pfam" id="PF00155">
    <property type="entry name" value="Aminotran_1_2"/>
    <property type="match status" value="1"/>
</dbReference>
<evidence type="ECO:0000256" key="1">
    <source>
        <dbReference type="ARBA" id="ARBA00001933"/>
    </source>
</evidence>
<sequence length="428" mass="47119">MNSGTTSKNISVKVSKLASNLIGSEIIKIGNEVNDLKAKGAQISNLTIGDLNSNIYPIPSELKQGIEKAYKNNLTNYPPANGLQSLRSSVSNDLKKRWNLYYSANDILITAGSRPLIYAIFKTIVDEGDKVIYPIPSWNNNHYAYLTSADAVEVQTQESNNFLPTADDLRPYVDGAVLLCLCSPLNPTGTMFTKEQLSEICELVLEENKKRGADEKPLYLMYDQIYAMLTFGEDHYNPVSLFPEMKDYTIYVDGTSKCFAATGVRVGWGFGPSLVIDKMKALLTHVGAWAPKPEQEAVAEFLADDSAVDKFLDDYKQKLNTSLKELHAGIQDLKSKGLAVESISPMGALYLTIKLDYLGKTTPDGKAIENSTDLVFYLINNAGMALVPFSAFGNDKSVPWFRASVGGCSLEDIKDCLPKLEQALENLK</sequence>
<reference evidence="7" key="1">
    <citation type="journal article" date="2014" name="Int. J. Syst. Evol. Microbiol.">
        <title>Complete genome of a new Firmicutes species belonging to the dominant human colonic microbiota ('Ruminococcus bicirculans') reveals two chromosomes and a selective capacity to utilize plant glucans.</title>
        <authorList>
            <consortium name="NISC Comparative Sequencing Program"/>
            <person name="Wegmann U."/>
            <person name="Louis P."/>
            <person name="Goesmann A."/>
            <person name="Henrissat B."/>
            <person name="Duncan S.H."/>
            <person name="Flint H.J."/>
        </authorList>
    </citation>
    <scope>NUCLEOTIDE SEQUENCE</scope>
    <source>
        <strain evidence="7">CCM 8490</strain>
    </source>
</reference>
<evidence type="ECO:0000313" key="9">
    <source>
        <dbReference type="Proteomes" id="UP000285906"/>
    </source>
</evidence>
<evidence type="ECO:0000256" key="2">
    <source>
        <dbReference type="ARBA" id="ARBA00007441"/>
    </source>
</evidence>
<comment type="cofactor">
    <cofactor evidence="1">
        <name>pyridoxal 5'-phosphate</name>
        <dbReference type="ChEBI" id="CHEBI:597326"/>
    </cofactor>
</comment>
<proteinExistence type="inferred from homology"/>
<gene>
    <name evidence="7" type="primary">aspC</name>
    <name evidence="8" type="ORF">BXY58_3262</name>
    <name evidence="7" type="ORF">GCM10007332_31530</name>
</gene>
<comment type="caution">
    <text evidence="8">The sequence shown here is derived from an EMBL/GenBank/DDBJ whole genome shotgun (WGS) entry which is preliminary data.</text>
</comment>
<dbReference type="Gene3D" id="3.90.1150.10">
    <property type="entry name" value="Aspartate Aminotransferase, domain 1"/>
    <property type="match status" value="1"/>
</dbReference>
<dbReference type="AlphaFoldDB" id="A0A420CM39"/>
<evidence type="ECO:0000313" key="7">
    <source>
        <dbReference type="EMBL" id="GGG66507.1"/>
    </source>
</evidence>
<keyword evidence="10" id="KW-1185">Reference proteome</keyword>
<dbReference type="InterPro" id="IPR015424">
    <property type="entry name" value="PyrdxlP-dep_Trfase"/>
</dbReference>
<keyword evidence="4 8" id="KW-0808">Transferase</keyword>
<dbReference type="GO" id="GO:0006520">
    <property type="term" value="P:amino acid metabolic process"/>
    <property type="evidence" value="ECO:0007669"/>
    <property type="project" value="InterPro"/>
</dbReference>
<evidence type="ECO:0000313" key="8">
    <source>
        <dbReference type="EMBL" id="RKE79610.1"/>
    </source>
</evidence>
<dbReference type="Proteomes" id="UP000658202">
    <property type="component" value="Unassembled WGS sequence"/>
</dbReference>